<accession>A0A830BNB7</accession>
<feature type="compositionally biased region" description="Low complexity" evidence="1">
    <location>
        <begin position="83"/>
        <end position="92"/>
    </location>
</feature>
<feature type="region of interest" description="Disordered" evidence="1">
    <location>
        <begin position="138"/>
        <end position="183"/>
    </location>
</feature>
<evidence type="ECO:0000313" key="3">
    <source>
        <dbReference type="Proteomes" id="UP000653305"/>
    </source>
</evidence>
<feature type="region of interest" description="Disordered" evidence="1">
    <location>
        <begin position="222"/>
        <end position="261"/>
    </location>
</feature>
<feature type="non-terminal residue" evidence="2">
    <location>
        <position position="1"/>
    </location>
</feature>
<dbReference type="PANTHER" id="PTHR31100:SF15">
    <property type="entry name" value="AT-HOOK MOTIF NUCLEAR-LOCALIZED PROTEIN 24-RELATED"/>
    <property type="match status" value="1"/>
</dbReference>
<feature type="compositionally biased region" description="Low complexity" evidence="1">
    <location>
        <begin position="8"/>
        <end position="23"/>
    </location>
</feature>
<name>A0A830BNB7_9LAMI</name>
<protein>
    <submittedName>
        <fullName evidence="2">Putative DNA-binding protein escarola</fullName>
    </submittedName>
</protein>
<dbReference type="GO" id="GO:0010228">
    <property type="term" value="P:vegetative to reproductive phase transition of meristem"/>
    <property type="evidence" value="ECO:0007669"/>
    <property type="project" value="TreeGrafter"/>
</dbReference>
<sequence>ATHSHPHSTPAISTTNSNTTTPRTPKKTSKARPAGPSTWPRSAAATTAAAAAAEAPAGARGTCPSTGGRGAGPRVRRTRRSPRSSSPGTAPTPCGPTSWRSPTDATSWTAWASFARRRQRGVCRHERDGSVTNVTLEAARGPRLGHSPCTAASRSCRSQGPSCRRPPARGHRADRVPGGRAGAGAGGSVVGQLVAAGPVIIMAASFSNAAYERLPLEEEDIQNGINQGSGSGSGNQQQQQQQQQQILGDPSLFQGMPPNLF</sequence>
<dbReference type="GO" id="GO:0005634">
    <property type="term" value="C:nucleus"/>
    <property type="evidence" value="ECO:0007669"/>
    <property type="project" value="TreeGrafter"/>
</dbReference>
<proteinExistence type="predicted"/>
<evidence type="ECO:0000256" key="1">
    <source>
        <dbReference type="SAM" id="MobiDB-lite"/>
    </source>
</evidence>
<comment type="caution">
    <text evidence="2">The sequence shown here is derived from an EMBL/GenBank/DDBJ whole genome shotgun (WGS) entry which is preliminary data.</text>
</comment>
<feature type="compositionally biased region" description="Polar residues" evidence="1">
    <location>
        <begin position="150"/>
        <end position="161"/>
    </location>
</feature>
<dbReference type="GO" id="GO:0003700">
    <property type="term" value="F:DNA-binding transcription factor activity"/>
    <property type="evidence" value="ECO:0007669"/>
    <property type="project" value="TreeGrafter"/>
</dbReference>
<organism evidence="2 3">
    <name type="scientific">Phtheirospermum japonicum</name>
    <dbReference type="NCBI Taxonomy" id="374723"/>
    <lineage>
        <taxon>Eukaryota</taxon>
        <taxon>Viridiplantae</taxon>
        <taxon>Streptophyta</taxon>
        <taxon>Embryophyta</taxon>
        <taxon>Tracheophyta</taxon>
        <taxon>Spermatophyta</taxon>
        <taxon>Magnoliopsida</taxon>
        <taxon>eudicotyledons</taxon>
        <taxon>Gunneridae</taxon>
        <taxon>Pentapetalae</taxon>
        <taxon>asterids</taxon>
        <taxon>lamiids</taxon>
        <taxon>Lamiales</taxon>
        <taxon>Orobanchaceae</taxon>
        <taxon>Orobanchaceae incertae sedis</taxon>
        <taxon>Phtheirospermum</taxon>
    </lineage>
</organism>
<dbReference type="Proteomes" id="UP000653305">
    <property type="component" value="Unassembled WGS sequence"/>
</dbReference>
<keyword evidence="3" id="KW-1185">Reference proteome</keyword>
<dbReference type="SUPFAM" id="SSF117856">
    <property type="entry name" value="AF0104/ALDC/Ptd012-like"/>
    <property type="match status" value="1"/>
</dbReference>
<reference evidence="2" key="1">
    <citation type="submission" date="2020-07" db="EMBL/GenBank/DDBJ databases">
        <title>Ethylene signaling mediates host invasion by parasitic plants.</title>
        <authorList>
            <person name="Yoshida S."/>
        </authorList>
    </citation>
    <scope>NUCLEOTIDE SEQUENCE</scope>
    <source>
        <strain evidence="2">Okayama</strain>
    </source>
</reference>
<keyword evidence="2" id="KW-0238">DNA-binding</keyword>
<feature type="compositionally biased region" description="Low complexity" evidence="1">
    <location>
        <begin position="43"/>
        <end position="59"/>
    </location>
</feature>
<gene>
    <name evidence="2" type="ORF">PHJA_000790600</name>
</gene>
<dbReference type="AlphaFoldDB" id="A0A830BNB7"/>
<dbReference type="EMBL" id="BMAC01000125">
    <property type="protein sequence ID" value="GFP86468.1"/>
    <property type="molecule type" value="Genomic_DNA"/>
</dbReference>
<evidence type="ECO:0000313" key="2">
    <source>
        <dbReference type="EMBL" id="GFP86468.1"/>
    </source>
</evidence>
<dbReference type="InterPro" id="IPR014476">
    <property type="entry name" value="AHL15-29"/>
</dbReference>
<feature type="compositionally biased region" description="Low complexity" evidence="1">
    <location>
        <begin position="234"/>
        <end position="246"/>
    </location>
</feature>
<dbReference type="GO" id="GO:0003680">
    <property type="term" value="F:minor groove of adenine-thymine-rich DNA binding"/>
    <property type="evidence" value="ECO:0007669"/>
    <property type="project" value="InterPro"/>
</dbReference>
<dbReference type="PANTHER" id="PTHR31100">
    <property type="entry name" value="AT-HOOK MOTIF NUCLEAR-LOCALIZED PROTEIN 15"/>
    <property type="match status" value="1"/>
</dbReference>
<feature type="region of interest" description="Disordered" evidence="1">
    <location>
        <begin position="1"/>
        <end position="104"/>
    </location>
</feature>